<comment type="caution">
    <text evidence="1">The sequence shown here is derived from an EMBL/GenBank/DDBJ whole genome shotgun (WGS) entry which is preliminary data.</text>
</comment>
<dbReference type="EMBL" id="JAUUCC010000033">
    <property type="protein sequence ID" value="MEE2051660.1"/>
    <property type="molecule type" value="Genomic_DNA"/>
</dbReference>
<sequence>MNKYVPHEFGQYEIPSPEMLDLEDRNKYPLCSDIYSTTSSEVDEIHEAVHACIPEMQVDDVVLGKEDLLDRRGTVVGEVWTLNPDRYMPLRRAAIARLLG</sequence>
<reference evidence="1 2" key="1">
    <citation type="submission" date="2023-07" db="EMBL/GenBank/DDBJ databases">
        <authorList>
            <person name="Girao M."/>
            <person name="Carvalho M.F."/>
        </authorList>
    </citation>
    <scope>NUCLEOTIDE SEQUENCE [LARGE SCALE GENOMIC DNA]</scope>
    <source>
        <strain evidence="1 2">66/93</strain>
    </source>
</reference>
<gene>
    <name evidence="1" type="ORF">Q8A49_14265</name>
</gene>
<protein>
    <submittedName>
        <fullName evidence="1">Uncharacterized protein</fullName>
    </submittedName>
</protein>
<evidence type="ECO:0000313" key="1">
    <source>
        <dbReference type="EMBL" id="MEE2051660.1"/>
    </source>
</evidence>
<proteinExistence type="predicted"/>
<dbReference type="Proteomes" id="UP001348641">
    <property type="component" value="Unassembled WGS sequence"/>
</dbReference>
<dbReference type="RefSeq" id="WP_330158722.1">
    <property type="nucleotide sequence ID" value="NZ_BAAAJA010000041.1"/>
</dbReference>
<accession>A0ABU7KQT1</accession>
<name>A0ABU7KQT1_9ACTN</name>
<evidence type="ECO:0000313" key="2">
    <source>
        <dbReference type="Proteomes" id="UP001348641"/>
    </source>
</evidence>
<organism evidence="1 2">
    <name type="scientific">Nocardiopsis tropica</name>
    <dbReference type="NCBI Taxonomy" id="109330"/>
    <lineage>
        <taxon>Bacteria</taxon>
        <taxon>Bacillati</taxon>
        <taxon>Actinomycetota</taxon>
        <taxon>Actinomycetes</taxon>
        <taxon>Streptosporangiales</taxon>
        <taxon>Nocardiopsidaceae</taxon>
        <taxon>Nocardiopsis</taxon>
    </lineage>
</organism>